<keyword evidence="5" id="KW-1185">Reference proteome</keyword>
<feature type="compositionally biased region" description="Gly residues" evidence="2">
    <location>
        <begin position="28"/>
        <end position="42"/>
    </location>
</feature>
<dbReference type="PANTHER" id="PTHR30483">
    <property type="entry name" value="LEUCINE-SPECIFIC-BINDING PROTEIN"/>
    <property type="match status" value="1"/>
</dbReference>
<evidence type="ECO:0000313" key="4">
    <source>
        <dbReference type="EMBL" id="SDY31363.1"/>
    </source>
</evidence>
<feature type="domain" description="Leucine-binding protein" evidence="3">
    <location>
        <begin position="47"/>
        <end position="354"/>
    </location>
</feature>
<evidence type="ECO:0000259" key="3">
    <source>
        <dbReference type="Pfam" id="PF13458"/>
    </source>
</evidence>
<dbReference type="AlphaFoldDB" id="A0A1H3IUC8"/>
<reference evidence="5" key="1">
    <citation type="submission" date="2016-10" db="EMBL/GenBank/DDBJ databases">
        <authorList>
            <person name="Varghese N."/>
            <person name="Submissions S."/>
        </authorList>
    </citation>
    <scope>NUCLEOTIDE SEQUENCE [LARGE SCALE GENOMIC DNA]</scope>
    <source>
        <strain evidence="5">CGMCC 1.10118</strain>
    </source>
</reference>
<dbReference type="SUPFAM" id="SSF53822">
    <property type="entry name" value="Periplasmic binding protein-like I"/>
    <property type="match status" value="1"/>
</dbReference>
<dbReference type="Proteomes" id="UP000199170">
    <property type="component" value="Unassembled WGS sequence"/>
</dbReference>
<accession>A0A1H3IUC8</accession>
<dbReference type="PROSITE" id="PS51257">
    <property type="entry name" value="PROKAR_LIPOPROTEIN"/>
    <property type="match status" value="1"/>
</dbReference>
<feature type="region of interest" description="Disordered" evidence="2">
    <location>
        <begin position="25"/>
        <end position="48"/>
    </location>
</feature>
<dbReference type="STRING" id="660517.SAMN04487946_1114"/>
<dbReference type="InterPro" id="IPR028082">
    <property type="entry name" value="Peripla_BP_I"/>
</dbReference>
<evidence type="ECO:0000313" key="5">
    <source>
        <dbReference type="Proteomes" id="UP000199170"/>
    </source>
</evidence>
<dbReference type="InterPro" id="IPR051010">
    <property type="entry name" value="BCAA_transport"/>
</dbReference>
<evidence type="ECO:0000256" key="2">
    <source>
        <dbReference type="SAM" id="MobiDB-lite"/>
    </source>
</evidence>
<dbReference type="InterPro" id="IPR028081">
    <property type="entry name" value="Leu-bd"/>
</dbReference>
<dbReference type="RefSeq" id="WP_089768457.1">
    <property type="nucleotide sequence ID" value="NZ_FNPB01000011.1"/>
</dbReference>
<gene>
    <name evidence="4" type="ORF">SAMN04487946_1114</name>
</gene>
<keyword evidence="1" id="KW-0732">Signal</keyword>
<dbReference type="OrthoDB" id="200499at2157"/>
<organism evidence="4 5">
    <name type="scientific">Halobellus clavatus</name>
    <dbReference type="NCBI Taxonomy" id="660517"/>
    <lineage>
        <taxon>Archaea</taxon>
        <taxon>Methanobacteriati</taxon>
        <taxon>Methanobacteriota</taxon>
        <taxon>Stenosarchaea group</taxon>
        <taxon>Halobacteria</taxon>
        <taxon>Halobacteriales</taxon>
        <taxon>Haloferacaceae</taxon>
        <taxon>Halobellus</taxon>
    </lineage>
</organism>
<evidence type="ECO:0000256" key="1">
    <source>
        <dbReference type="ARBA" id="ARBA00022729"/>
    </source>
</evidence>
<dbReference type="PANTHER" id="PTHR30483:SF6">
    <property type="entry name" value="PERIPLASMIC BINDING PROTEIN OF ABC TRANSPORTER FOR NATURAL AMINO ACIDS"/>
    <property type="match status" value="1"/>
</dbReference>
<name>A0A1H3IUC8_9EURY</name>
<proteinExistence type="predicted"/>
<dbReference type="EMBL" id="FNPB01000011">
    <property type="protein sequence ID" value="SDY31363.1"/>
    <property type="molecule type" value="Genomic_DNA"/>
</dbReference>
<protein>
    <submittedName>
        <fullName evidence="4">Branched-chain amino acid transport system substrate-binding protein</fullName>
    </submittedName>
</protein>
<dbReference type="Gene3D" id="3.40.50.2300">
    <property type="match status" value="2"/>
</dbReference>
<sequence>MERRKYLKLIGAGSVASIAGCAGNSNNGNGGNGGGTTTGSGSGSSEPITVAALEPQSGPFSPWATEHLRGLRLGVDEINNSDMLDQNIEIVVTDTGADPGEADSAFRRHVEQDGAVVATGVVSSDVGIRTAQTAEELQVPNLLAVAGSSEILSRDTRYVFRTGWPQAQSHGRADAQYFQQNNISSVGAIVADYAWGRSIEAALEQFTPDDIELTIEAAPVGTSDFRSYLRQMPNDVELMDFVGHPPGSVSAASQMADLGMEQPILGVDPPQRVIIDALGSRATDVITRHLAVPTSDQFTTLGEQYGEEYDATMFTYAPIGYINAMMVAEAVREGSGDPTELANYIRNNSFDVMYQNPLEYTEWGEFRNLVIQYSRLTEGAPSYYSDGDYHLEVVGKSESLPAPEP</sequence>
<dbReference type="Pfam" id="PF13458">
    <property type="entry name" value="Peripla_BP_6"/>
    <property type="match status" value="1"/>
</dbReference>